<dbReference type="SUPFAM" id="SSF54928">
    <property type="entry name" value="RNA-binding domain, RBD"/>
    <property type="match status" value="1"/>
</dbReference>
<dbReference type="Gene3D" id="3.30.70.330">
    <property type="match status" value="1"/>
</dbReference>
<evidence type="ECO:0000313" key="5">
    <source>
        <dbReference type="Proteomes" id="UP000636709"/>
    </source>
</evidence>
<dbReference type="InterPro" id="IPR000504">
    <property type="entry name" value="RRM_dom"/>
</dbReference>
<dbReference type="InterPro" id="IPR035979">
    <property type="entry name" value="RBD_domain_sf"/>
</dbReference>
<organism evidence="4 5">
    <name type="scientific">Digitaria exilis</name>
    <dbReference type="NCBI Taxonomy" id="1010633"/>
    <lineage>
        <taxon>Eukaryota</taxon>
        <taxon>Viridiplantae</taxon>
        <taxon>Streptophyta</taxon>
        <taxon>Embryophyta</taxon>
        <taxon>Tracheophyta</taxon>
        <taxon>Spermatophyta</taxon>
        <taxon>Magnoliopsida</taxon>
        <taxon>Liliopsida</taxon>
        <taxon>Poales</taxon>
        <taxon>Poaceae</taxon>
        <taxon>PACMAD clade</taxon>
        <taxon>Panicoideae</taxon>
        <taxon>Panicodae</taxon>
        <taxon>Paniceae</taxon>
        <taxon>Anthephorinae</taxon>
        <taxon>Digitaria</taxon>
    </lineage>
</organism>
<sequence>MVIASGAVDRRHLSPFATLSESSSSSFFSEDLVPAERQVGFWETESTVDHRGADHASFFKFNAELVLHVPLMFRKQVAIASPLDKVHPMGANPTGGLEHARGQAFKGQLDMLSLSNLMGQEENASSLPSISWGDILGSSRSGLGSSTRGAASVEPTSANQRVHDYGSYFSSSSVSEVFSSKLSYYDIRAAQNAMRVLHNKTLGLMNLDVQFSITKENKDPNNGILAVSIIDSSISSHDLLRIFSVYGDVKEIFKAPTSYNKNFVEYYDIRAAELALNKLNNSDMSCSKIKVEHSRSGGAGLCFTEQCSGEWKQNTVTHQLKNSPPGTIGI</sequence>
<dbReference type="OrthoDB" id="417481at2759"/>
<dbReference type="PANTHER" id="PTHR23189">
    <property type="entry name" value="RNA RECOGNITION MOTIF-CONTAINING"/>
    <property type="match status" value="1"/>
</dbReference>
<dbReference type="SMART" id="SM00360">
    <property type="entry name" value="RRM"/>
    <property type="match status" value="1"/>
</dbReference>
<feature type="domain" description="RRM" evidence="3">
    <location>
        <begin position="223"/>
        <end position="296"/>
    </location>
</feature>
<accession>A0A835F0Z4</accession>
<keyword evidence="5" id="KW-1185">Reference proteome</keyword>
<proteinExistence type="predicted"/>
<dbReference type="InterPro" id="IPR012677">
    <property type="entry name" value="Nucleotide-bd_a/b_plait_sf"/>
</dbReference>
<dbReference type="GO" id="GO:0003723">
    <property type="term" value="F:RNA binding"/>
    <property type="evidence" value="ECO:0007669"/>
    <property type="project" value="UniProtKB-UniRule"/>
</dbReference>
<evidence type="ECO:0000313" key="4">
    <source>
        <dbReference type="EMBL" id="KAF8724881.1"/>
    </source>
</evidence>
<dbReference type="Proteomes" id="UP000636709">
    <property type="component" value="Unassembled WGS sequence"/>
</dbReference>
<reference evidence="4" key="1">
    <citation type="submission" date="2020-07" db="EMBL/GenBank/DDBJ databases">
        <title>Genome sequence and genetic diversity analysis of an under-domesticated orphan crop, white fonio (Digitaria exilis).</title>
        <authorList>
            <person name="Bennetzen J.L."/>
            <person name="Chen S."/>
            <person name="Ma X."/>
            <person name="Wang X."/>
            <person name="Yssel A.E.J."/>
            <person name="Chaluvadi S.R."/>
            <person name="Johnson M."/>
            <person name="Gangashetty P."/>
            <person name="Hamidou F."/>
            <person name="Sanogo M.D."/>
            <person name="Zwaenepoel A."/>
            <person name="Wallace J."/>
            <person name="Van De Peer Y."/>
            <person name="Van Deynze A."/>
        </authorList>
    </citation>
    <scope>NUCLEOTIDE SEQUENCE</scope>
    <source>
        <tissue evidence="4">Leaves</tissue>
    </source>
</reference>
<dbReference type="CDD" id="cd12276">
    <property type="entry name" value="RRM2_MEI2_EAR1_like"/>
    <property type="match status" value="1"/>
</dbReference>
<evidence type="ECO:0000256" key="2">
    <source>
        <dbReference type="PROSITE-ProRule" id="PRU00176"/>
    </source>
</evidence>
<name>A0A835F0Z4_9POAL</name>
<evidence type="ECO:0000256" key="1">
    <source>
        <dbReference type="ARBA" id="ARBA00022884"/>
    </source>
</evidence>
<dbReference type="EMBL" id="JACEFO010001656">
    <property type="protein sequence ID" value="KAF8724881.1"/>
    <property type="molecule type" value="Genomic_DNA"/>
</dbReference>
<comment type="caution">
    <text evidence="4">The sequence shown here is derived from an EMBL/GenBank/DDBJ whole genome shotgun (WGS) entry which is preliminary data.</text>
</comment>
<protein>
    <recommendedName>
        <fullName evidence="3">RRM domain-containing protein</fullName>
    </recommendedName>
</protein>
<dbReference type="PROSITE" id="PS50102">
    <property type="entry name" value="RRM"/>
    <property type="match status" value="1"/>
</dbReference>
<dbReference type="Pfam" id="PF13893">
    <property type="entry name" value="RRM_5"/>
    <property type="match status" value="1"/>
</dbReference>
<keyword evidence="1 2" id="KW-0694">RNA-binding</keyword>
<gene>
    <name evidence="4" type="ORF">HU200_020717</name>
</gene>
<dbReference type="AlphaFoldDB" id="A0A835F0Z4"/>
<evidence type="ECO:0000259" key="3">
    <source>
        <dbReference type="PROSITE" id="PS50102"/>
    </source>
</evidence>